<accession>A0A382B4S2</accession>
<dbReference type="SUPFAM" id="SSF46626">
    <property type="entry name" value="Cytochrome c"/>
    <property type="match status" value="1"/>
</dbReference>
<dbReference type="SUPFAM" id="SSF49742">
    <property type="entry name" value="PHM/PNGase F"/>
    <property type="match status" value="2"/>
</dbReference>
<keyword evidence="1" id="KW-0349">Heme</keyword>
<dbReference type="GO" id="GO:0046872">
    <property type="term" value="F:metal ion binding"/>
    <property type="evidence" value="ECO:0007669"/>
    <property type="project" value="UniProtKB-KW"/>
</dbReference>
<sequence length="443" mass="50111">MSDVNELDRSARWGRLVAELVSTVVLVLTFQGVAYAQGVETVTYSKDVAPILQENCQQCHQEGAIGPFALVDYEDARRAARRIKDRVTQRLMPPWHLNPHLGIQEYKNDRSLTEQEIVTIIDWVDAGTPRGDPADLPAPVEFPSGENFLMLGELGSPDLVIKTDPFDVPAHGNDQWWRPRVSTGLTQDRYVRAVEVLPSYPLGRGVTHHFLATAVQEESVGGLLTEWALGKVGEQYQEGTGKLLQAGSEISFEVHYYPNGTPAPADQVSLGIWLYPEGYEPEFPTVLRMFNVAPQSVLEIPPHSTPMYEREWVMQSPVRIQSFQAHFHLRGKVASMEAIYPDGRRELLSIIDNFQFNWHNNYIYEDHVAPLLPSGTVLKFNMWYDNTEDQLSNPHPDDFVTWGDRAADEMGHMWIGVTNLTEDTYLRLVRERARIATEDGGSR</sequence>
<dbReference type="AlphaFoldDB" id="A0A382B4S2"/>
<dbReference type="PROSITE" id="PS51007">
    <property type="entry name" value="CYTC"/>
    <property type="match status" value="1"/>
</dbReference>
<reference evidence="6" key="1">
    <citation type="submission" date="2018-05" db="EMBL/GenBank/DDBJ databases">
        <authorList>
            <person name="Lanie J.A."/>
            <person name="Ng W.-L."/>
            <person name="Kazmierczak K.M."/>
            <person name="Andrzejewski T.M."/>
            <person name="Davidsen T.M."/>
            <person name="Wayne K.J."/>
            <person name="Tettelin H."/>
            <person name="Glass J.I."/>
            <person name="Rusch D."/>
            <person name="Podicherti R."/>
            <person name="Tsui H.-C.T."/>
            <person name="Winkler M.E."/>
        </authorList>
    </citation>
    <scope>NUCLEOTIDE SEQUENCE</scope>
</reference>
<keyword evidence="4" id="KW-1015">Disulfide bond</keyword>
<dbReference type="InterPro" id="IPR009056">
    <property type="entry name" value="Cyt_c-like_dom"/>
</dbReference>
<dbReference type="GO" id="GO:0009055">
    <property type="term" value="F:electron transfer activity"/>
    <property type="evidence" value="ECO:0007669"/>
    <property type="project" value="InterPro"/>
</dbReference>
<gene>
    <name evidence="6" type="ORF">METZ01_LOCUS161622</name>
</gene>
<evidence type="ECO:0000256" key="4">
    <source>
        <dbReference type="ARBA" id="ARBA00023157"/>
    </source>
</evidence>
<dbReference type="GO" id="GO:0020037">
    <property type="term" value="F:heme binding"/>
    <property type="evidence" value="ECO:0007669"/>
    <property type="project" value="InterPro"/>
</dbReference>
<dbReference type="GO" id="GO:0016715">
    <property type="term" value="F:oxidoreductase activity, acting on paired donors, with incorporation or reduction of molecular oxygen, reduced ascorbate as one donor, and incorporation of one atom of oxygen"/>
    <property type="evidence" value="ECO:0007669"/>
    <property type="project" value="InterPro"/>
</dbReference>
<evidence type="ECO:0000256" key="1">
    <source>
        <dbReference type="ARBA" id="ARBA00022617"/>
    </source>
</evidence>
<evidence type="ECO:0000256" key="2">
    <source>
        <dbReference type="ARBA" id="ARBA00022723"/>
    </source>
</evidence>
<organism evidence="6">
    <name type="scientific">marine metagenome</name>
    <dbReference type="NCBI Taxonomy" id="408172"/>
    <lineage>
        <taxon>unclassified sequences</taxon>
        <taxon>metagenomes</taxon>
        <taxon>ecological metagenomes</taxon>
    </lineage>
</organism>
<dbReference type="InterPro" id="IPR008977">
    <property type="entry name" value="PHM/PNGase_F_dom_sf"/>
</dbReference>
<proteinExistence type="predicted"/>
<dbReference type="Gene3D" id="2.60.120.230">
    <property type="match status" value="1"/>
</dbReference>
<dbReference type="InterPro" id="IPR036909">
    <property type="entry name" value="Cyt_c-like_dom_sf"/>
</dbReference>
<keyword evidence="2" id="KW-0479">Metal-binding</keyword>
<dbReference type="InterPro" id="IPR014784">
    <property type="entry name" value="Cu2_ascorb_mOase-like_C"/>
</dbReference>
<name>A0A382B4S2_9ZZZZ</name>
<keyword evidence="3" id="KW-0408">Iron</keyword>
<feature type="domain" description="Cytochrome c" evidence="5">
    <location>
        <begin position="33"/>
        <end position="128"/>
    </location>
</feature>
<evidence type="ECO:0000259" key="5">
    <source>
        <dbReference type="PROSITE" id="PS51007"/>
    </source>
</evidence>
<evidence type="ECO:0000256" key="3">
    <source>
        <dbReference type="ARBA" id="ARBA00023004"/>
    </source>
</evidence>
<dbReference type="EMBL" id="UINC01028203">
    <property type="protein sequence ID" value="SVB08768.1"/>
    <property type="molecule type" value="Genomic_DNA"/>
</dbReference>
<protein>
    <recommendedName>
        <fullName evidence="5">Cytochrome c domain-containing protein</fullName>
    </recommendedName>
</protein>
<evidence type="ECO:0000313" key="6">
    <source>
        <dbReference type="EMBL" id="SVB08768.1"/>
    </source>
</evidence>